<evidence type="ECO:0000313" key="7">
    <source>
        <dbReference type="Proteomes" id="UP000639643"/>
    </source>
</evidence>
<proteinExistence type="predicted"/>
<evidence type="ECO:0000256" key="3">
    <source>
        <dbReference type="SAM" id="SignalP"/>
    </source>
</evidence>
<dbReference type="GO" id="GO:0046872">
    <property type="term" value="F:metal ion binding"/>
    <property type="evidence" value="ECO:0007669"/>
    <property type="project" value="UniProtKB-KW"/>
</dbReference>
<accession>A0A8H6NJ52</accession>
<dbReference type="PROSITE" id="PS00498">
    <property type="entry name" value="TYROSINASE_2"/>
    <property type="match status" value="1"/>
</dbReference>
<dbReference type="PRINTS" id="PR00092">
    <property type="entry name" value="TYROSINASE"/>
</dbReference>
<dbReference type="PANTHER" id="PTHR11474:SF125">
    <property type="entry name" value="N-ACETYL-6-HYDROXYTRYPTOPHAN OXIDASE IVOB-RELATED"/>
    <property type="match status" value="1"/>
</dbReference>
<dbReference type="AlphaFoldDB" id="A0A8H6NJ52"/>
<evidence type="ECO:0000259" key="5">
    <source>
        <dbReference type="PROSITE" id="PS00498"/>
    </source>
</evidence>
<evidence type="ECO:0000259" key="4">
    <source>
        <dbReference type="PROSITE" id="PS00497"/>
    </source>
</evidence>
<feature type="signal peptide" evidence="3">
    <location>
        <begin position="1"/>
        <end position="19"/>
    </location>
</feature>
<name>A0A8H6NJ52_9PEZI</name>
<keyword evidence="2" id="KW-0560">Oxidoreductase</keyword>
<evidence type="ECO:0000256" key="1">
    <source>
        <dbReference type="ARBA" id="ARBA00022723"/>
    </source>
</evidence>
<evidence type="ECO:0000313" key="6">
    <source>
        <dbReference type="EMBL" id="KAF6834753.1"/>
    </source>
</evidence>
<dbReference type="EMBL" id="WIGM01000190">
    <property type="protein sequence ID" value="KAF6834753.1"/>
    <property type="molecule type" value="Genomic_DNA"/>
</dbReference>
<evidence type="ECO:0000256" key="2">
    <source>
        <dbReference type="ARBA" id="ARBA00023002"/>
    </source>
</evidence>
<feature type="chain" id="PRO_5034825285" evidence="3">
    <location>
        <begin position="20"/>
        <end position="431"/>
    </location>
</feature>
<dbReference type="InterPro" id="IPR002227">
    <property type="entry name" value="Tyrosinase_Cu-bd"/>
</dbReference>
<dbReference type="InterPro" id="IPR050316">
    <property type="entry name" value="Tyrosinase/Hemocyanin"/>
</dbReference>
<protein>
    <submittedName>
        <fullName evidence="6">Tyrosinase central domain protein</fullName>
    </submittedName>
</protein>
<dbReference type="Pfam" id="PF00264">
    <property type="entry name" value="Tyrosinase"/>
    <property type="match status" value="1"/>
</dbReference>
<comment type="caution">
    <text evidence="6">The sequence shown here is derived from an EMBL/GenBank/DDBJ whole genome shotgun (WGS) entry which is preliminary data.</text>
</comment>
<keyword evidence="1" id="KW-0479">Metal-binding</keyword>
<dbReference type="PROSITE" id="PS00497">
    <property type="entry name" value="TYROSINASE_1"/>
    <property type="match status" value="1"/>
</dbReference>
<dbReference type="SUPFAM" id="SSF48056">
    <property type="entry name" value="Di-copper centre-containing domain"/>
    <property type="match status" value="1"/>
</dbReference>
<dbReference type="GO" id="GO:0016491">
    <property type="term" value="F:oxidoreductase activity"/>
    <property type="evidence" value="ECO:0007669"/>
    <property type="project" value="UniProtKB-KW"/>
</dbReference>
<organism evidence="6 7">
    <name type="scientific">Colletotrichum musicola</name>
    <dbReference type="NCBI Taxonomy" id="2175873"/>
    <lineage>
        <taxon>Eukaryota</taxon>
        <taxon>Fungi</taxon>
        <taxon>Dikarya</taxon>
        <taxon>Ascomycota</taxon>
        <taxon>Pezizomycotina</taxon>
        <taxon>Sordariomycetes</taxon>
        <taxon>Hypocreomycetidae</taxon>
        <taxon>Glomerellales</taxon>
        <taxon>Glomerellaceae</taxon>
        <taxon>Colletotrichum</taxon>
        <taxon>Colletotrichum orchidearum species complex</taxon>
    </lineage>
</organism>
<dbReference type="PANTHER" id="PTHR11474">
    <property type="entry name" value="TYROSINASE FAMILY MEMBER"/>
    <property type="match status" value="1"/>
</dbReference>
<keyword evidence="3" id="KW-0732">Signal</keyword>
<feature type="domain" description="Tyrosinase copper-binding" evidence="5">
    <location>
        <begin position="351"/>
        <end position="362"/>
    </location>
</feature>
<keyword evidence="7" id="KW-1185">Reference proteome</keyword>
<gene>
    <name evidence="6" type="ORF">CMUS01_06029</name>
</gene>
<reference evidence="6" key="1">
    <citation type="journal article" date="2020" name="Phytopathology">
        <title>Genome Sequence Resources of Colletotrichum truncatum, C. plurivorum, C. musicola, and C. sojae: Four Species Pathogenic to Soybean (Glycine max).</title>
        <authorList>
            <person name="Rogerio F."/>
            <person name="Boufleur T.R."/>
            <person name="Ciampi-Guillardi M."/>
            <person name="Sukno S.A."/>
            <person name="Thon M.R."/>
            <person name="Massola Junior N.S."/>
            <person name="Baroncelli R."/>
        </authorList>
    </citation>
    <scope>NUCLEOTIDE SEQUENCE</scope>
    <source>
        <strain evidence="6">LFN0074</strain>
    </source>
</reference>
<feature type="domain" description="Tyrosinase copper-binding" evidence="4">
    <location>
        <begin position="129"/>
        <end position="146"/>
    </location>
</feature>
<dbReference type="OrthoDB" id="6132182at2759"/>
<dbReference type="InterPro" id="IPR008922">
    <property type="entry name" value="Di-copper_centre_dom_sf"/>
</dbReference>
<dbReference type="Gene3D" id="1.10.1280.10">
    <property type="entry name" value="Di-copper center containing domain from catechol oxidase"/>
    <property type="match status" value="1"/>
</dbReference>
<sequence>MHFLSFSVFALQAASSALGNPVPQDDAGATAAAEGVEELASIAQSAFAKSEELLNSGDLQKRGSNCTLGSIKVRKEWGSLTKQERLDYIKAVRCFTSKPARTPSEIVPGAKTRFDDFVTTHVNQTFSIHLTGNFLSWHRHYTWLYEEALREECGYTGTQPYWDWTKTAITGLETSPIFDGSETSMSGNGEHVPNQGPLIIADIDGKEIVRLPTGNGGGCVKSGPFKNFTVNLGPVMLTLPGGGTGANPEGPFAHNPRCLKRDLTTAINRRYSNASAVIHNILVPQDIDAFQNEMQGDPTSPEIGIHAGGHYSFGGDPARDFFTSPGTAFSRKGLKEGKFERKSTDSKLPGDPVFYLHHGMVDRLWWIWQMLSPYERQFTDRAVAGTNTFLNMPPSPNTTLDDFLDYGYAGQGIKIRDAMSTLSGPYCYVYL</sequence>
<dbReference type="Proteomes" id="UP000639643">
    <property type="component" value="Unassembled WGS sequence"/>
</dbReference>